<dbReference type="Proteomes" id="UP000310039">
    <property type="component" value="Unassembled WGS sequence"/>
</dbReference>
<evidence type="ECO:0000313" key="2">
    <source>
        <dbReference type="Proteomes" id="UP000310039"/>
    </source>
</evidence>
<dbReference type="AlphaFoldDB" id="A0A4S9XQV3"/>
<organism evidence="1 2">
    <name type="scientific">Aureobasidium pullulans</name>
    <name type="common">Black yeast</name>
    <name type="synonym">Pullularia pullulans</name>
    <dbReference type="NCBI Taxonomy" id="5580"/>
    <lineage>
        <taxon>Eukaryota</taxon>
        <taxon>Fungi</taxon>
        <taxon>Dikarya</taxon>
        <taxon>Ascomycota</taxon>
        <taxon>Pezizomycotina</taxon>
        <taxon>Dothideomycetes</taxon>
        <taxon>Dothideomycetidae</taxon>
        <taxon>Dothideales</taxon>
        <taxon>Saccotheciaceae</taxon>
        <taxon>Aureobasidium</taxon>
    </lineage>
</organism>
<gene>
    <name evidence="1" type="ORF">D6C84_06479</name>
</gene>
<protein>
    <submittedName>
        <fullName evidence="1">Uncharacterized protein</fullName>
    </submittedName>
</protein>
<comment type="caution">
    <text evidence="1">The sequence shown here is derived from an EMBL/GenBank/DDBJ whole genome shotgun (WGS) entry which is preliminary data.</text>
</comment>
<proteinExistence type="predicted"/>
<reference evidence="1 2" key="1">
    <citation type="submission" date="2018-10" db="EMBL/GenBank/DDBJ databases">
        <title>Fifty Aureobasidium pullulans genomes reveal a recombining polyextremotolerant generalist.</title>
        <authorList>
            <person name="Gostincar C."/>
            <person name="Turk M."/>
            <person name="Zajc J."/>
            <person name="Gunde-Cimerman N."/>
        </authorList>
    </citation>
    <scope>NUCLEOTIDE SEQUENCE [LARGE SCALE GENOMIC DNA]</scope>
    <source>
        <strain evidence="1 2">EXF-3403</strain>
    </source>
</reference>
<dbReference type="EMBL" id="QZBT01000097">
    <property type="protein sequence ID" value="THZ81567.1"/>
    <property type="molecule type" value="Genomic_DNA"/>
</dbReference>
<name>A0A4S9XQV3_AURPU</name>
<evidence type="ECO:0000313" key="1">
    <source>
        <dbReference type="EMBL" id="THZ81567.1"/>
    </source>
</evidence>
<sequence>MCCYLDGLSCISYRSEPLSAHCPSHLKPTILCNTKGVQFAISSTQTTTTNYTMCGESNRPVLGGTIAILKSLGESTLPDLSLLFHQDSTSTTRATFQSSLPAASYLDSCQIVIFKDGDLRAEAPTTSILHAFPLEMTTREQSFSLPRKLDLGVGGEGVIGRRVGLVRQAQVLRQGIIGYN</sequence>
<accession>A0A4S9XQV3</accession>